<evidence type="ECO:0000313" key="3">
    <source>
        <dbReference type="EMBL" id="GMN60999.1"/>
    </source>
</evidence>
<evidence type="ECO:0000313" key="4">
    <source>
        <dbReference type="Proteomes" id="UP001187192"/>
    </source>
</evidence>
<dbReference type="FunFam" id="3.50.50.100:FF:000006">
    <property type="entry name" value="apoptosis-inducing factor 2"/>
    <property type="match status" value="1"/>
</dbReference>
<dbReference type="AlphaFoldDB" id="A0AA88DT21"/>
<comment type="caution">
    <text evidence="3">The sequence shown here is derived from an EMBL/GenBank/DDBJ whole genome shotgun (WGS) entry which is preliminary data.</text>
</comment>
<protein>
    <recommendedName>
        <fullName evidence="2">FAD/NAD(P)-binding domain-containing protein</fullName>
    </recommendedName>
</protein>
<organism evidence="3 4">
    <name type="scientific">Ficus carica</name>
    <name type="common">Common fig</name>
    <dbReference type="NCBI Taxonomy" id="3494"/>
    <lineage>
        <taxon>Eukaryota</taxon>
        <taxon>Viridiplantae</taxon>
        <taxon>Streptophyta</taxon>
        <taxon>Embryophyta</taxon>
        <taxon>Tracheophyta</taxon>
        <taxon>Spermatophyta</taxon>
        <taxon>Magnoliopsida</taxon>
        <taxon>eudicotyledons</taxon>
        <taxon>Gunneridae</taxon>
        <taxon>Pentapetalae</taxon>
        <taxon>rosids</taxon>
        <taxon>fabids</taxon>
        <taxon>Rosales</taxon>
        <taxon>Moraceae</taxon>
        <taxon>Ficeae</taxon>
        <taxon>Ficus</taxon>
    </lineage>
</organism>
<evidence type="ECO:0000256" key="1">
    <source>
        <dbReference type="ARBA" id="ARBA00057036"/>
    </source>
</evidence>
<dbReference type="PANTHER" id="PTHR43735">
    <property type="entry name" value="APOPTOSIS-INDUCING FACTOR 1"/>
    <property type="match status" value="1"/>
</dbReference>
<feature type="domain" description="FAD/NAD(P)-binding" evidence="2">
    <location>
        <begin position="10"/>
        <end position="283"/>
    </location>
</feature>
<keyword evidence="4" id="KW-1185">Reference proteome</keyword>
<dbReference type="InterPro" id="IPR023753">
    <property type="entry name" value="FAD/NAD-binding_dom"/>
</dbReference>
<dbReference type="Pfam" id="PF07992">
    <property type="entry name" value="Pyr_redox_2"/>
    <property type="match status" value="1"/>
</dbReference>
<comment type="function">
    <text evidence="1">Putative FAD-dependent oxidoreductase.</text>
</comment>
<dbReference type="GO" id="GO:0005737">
    <property type="term" value="C:cytoplasm"/>
    <property type="evidence" value="ECO:0007669"/>
    <property type="project" value="TreeGrafter"/>
</dbReference>
<sequence length="359" mass="39198">MENQGGEKKRVVIIGGGVAGSVIAHSLQFSADVVLIDQKEYFEIPWGSLRASVEPSFAERIVINHSDYLTNMRIVVSTATNVTESEVITADGHSLAYDYLVIATGHKDSFPRTRSERLSHYKSEFEKIKSADSILIVGGGPTGVELSAEIATDFPGKKVTLVHRGSRLLEFVGSKASRKALNWLISKKVEVLLDQSVNLDGVSDGVYQTSKGETIKADCHFLCTGKPLGSSWLKETVLKDSLDTNGRLTVDEHLRVRGHQNVFGIGDITDVKEIKQGYLAQRHAQVVGKNLKLLLKGRKERKMATYKPGSAIAMVTLGRKEGVAQFPFVTLSGRIPGKLKSGDLFVGTTRKDLGLNPDH</sequence>
<dbReference type="Gene3D" id="3.50.50.100">
    <property type="match status" value="1"/>
</dbReference>
<dbReference type="GO" id="GO:0004174">
    <property type="term" value="F:electron-transferring-flavoprotein dehydrogenase activity"/>
    <property type="evidence" value="ECO:0007669"/>
    <property type="project" value="TreeGrafter"/>
</dbReference>
<dbReference type="PRINTS" id="PR00368">
    <property type="entry name" value="FADPNR"/>
</dbReference>
<evidence type="ECO:0000259" key="2">
    <source>
        <dbReference type="Pfam" id="PF07992"/>
    </source>
</evidence>
<dbReference type="Proteomes" id="UP001187192">
    <property type="component" value="Unassembled WGS sequence"/>
</dbReference>
<name>A0AA88DT21_FICCA</name>
<dbReference type="EMBL" id="BTGU01000105">
    <property type="protein sequence ID" value="GMN60999.1"/>
    <property type="molecule type" value="Genomic_DNA"/>
</dbReference>
<accession>A0AA88DT21</accession>
<dbReference type="PANTHER" id="PTHR43735:SF19">
    <property type="entry name" value="FAD_NAD(P)-BINDING DOMAIN-CONTAINING PROTEIN"/>
    <property type="match status" value="1"/>
</dbReference>
<dbReference type="InterPro" id="IPR036188">
    <property type="entry name" value="FAD/NAD-bd_sf"/>
</dbReference>
<dbReference type="GO" id="GO:0050660">
    <property type="term" value="F:flavin adenine dinucleotide binding"/>
    <property type="evidence" value="ECO:0007669"/>
    <property type="project" value="TreeGrafter"/>
</dbReference>
<gene>
    <name evidence="3" type="ORF">TIFTF001_030081</name>
</gene>
<reference evidence="3" key="1">
    <citation type="submission" date="2023-07" db="EMBL/GenBank/DDBJ databases">
        <title>draft genome sequence of fig (Ficus carica).</title>
        <authorList>
            <person name="Takahashi T."/>
            <person name="Nishimura K."/>
        </authorList>
    </citation>
    <scope>NUCLEOTIDE SEQUENCE</scope>
</reference>
<dbReference type="SUPFAM" id="SSF51905">
    <property type="entry name" value="FAD/NAD(P)-binding domain"/>
    <property type="match status" value="1"/>
</dbReference>
<proteinExistence type="predicted"/>